<comment type="cofactor">
    <cofactor evidence="7">
        <name>Zn(2+)</name>
        <dbReference type="ChEBI" id="CHEBI:29105"/>
    </cofactor>
    <text evidence="7">Binds 1 zinc ion per subunit.</text>
</comment>
<evidence type="ECO:0000256" key="6">
    <source>
        <dbReference type="ARBA" id="ARBA00048348"/>
    </source>
</evidence>
<feature type="binding site" evidence="7">
    <location>
        <position position="45"/>
    </location>
    <ligand>
        <name>Zn(2+)</name>
        <dbReference type="ChEBI" id="CHEBI:29105"/>
    </ligand>
</feature>
<dbReference type="GO" id="GO:0004089">
    <property type="term" value="F:carbonate dehydratase activity"/>
    <property type="evidence" value="ECO:0007669"/>
    <property type="project" value="UniProtKB-UniRule"/>
</dbReference>
<proteinExistence type="inferred from homology"/>
<evidence type="ECO:0000313" key="10">
    <source>
        <dbReference type="Proteomes" id="UP001152320"/>
    </source>
</evidence>
<dbReference type="Proteomes" id="UP001152320">
    <property type="component" value="Chromosome 13"/>
</dbReference>
<name>A0A9Q1BQK7_HOLLE</name>
<dbReference type="InterPro" id="IPR036874">
    <property type="entry name" value="Carbonic_anhydrase_sf"/>
</dbReference>
<dbReference type="SMART" id="SM00947">
    <property type="entry name" value="Pro_CA"/>
    <property type="match status" value="1"/>
</dbReference>
<dbReference type="OrthoDB" id="10020193at2759"/>
<organism evidence="9 10">
    <name type="scientific">Holothuria leucospilota</name>
    <name type="common">Black long sea cucumber</name>
    <name type="synonym">Mertensiothuria leucospilota</name>
    <dbReference type="NCBI Taxonomy" id="206669"/>
    <lineage>
        <taxon>Eukaryota</taxon>
        <taxon>Metazoa</taxon>
        <taxon>Echinodermata</taxon>
        <taxon>Eleutherozoa</taxon>
        <taxon>Echinozoa</taxon>
        <taxon>Holothuroidea</taxon>
        <taxon>Aspidochirotacea</taxon>
        <taxon>Aspidochirotida</taxon>
        <taxon>Holothuriidae</taxon>
        <taxon>Holothuria</taxon>
    </lineage>
</organism>
<evidence type="ECO:0000313" key="9">
    <source>
        <dbReference type="EMBL" id="KAJ8030800.1"/>
    </source>
</evidence>
<dbReference type="SUPFAM" id="SSF53056">
    <property type="entry name" value="beta-carbonic anhydrase, cab"/>
    <property type="match status" value="1"/>
</dbReference>
<evidence type="ECO:0000256" key="8">
    <source>
        <dbReference type="RuleBase" id="RU003956"/>
    </source>
</evidence>
<sequence>MASMNHVVRSLRRCAANPSISISRKYVAKHGEVEYAKSTALLITCMDSRINPHNFLKMDPGSTYIVRNPGNFILHADELQSNESSPELAGLELAVNMQKVTDIIVCGHSDCKAIQGFRSLKQCCVPAENKESPLVKWLQKNGERTWWKYLTEQENDGFSIMFDKMNYGKLQTRLDPGNHLCTTDRISQINVLQQLENICSHKFLQNALQDKSCQLHGMWLDIAHNTVHIFNWELRRFVELQHGRAQIPVQSRT</sequence>
<keyword evidence="5 8" id="KW-0456">Lyase</keyword>
<comment type="similarity">
    <text evidence="1 8">Belongs to the beta-class carbonic anhydrase family.</text>
</comment>
<gene>
    <name evidence="9" type="ORF">HOLleu_27318</name>
</gene>
<dbReference type="Gene3D" id="3.40.1050.10">
    <property type="entry name" value="Carbonic anhydrase"/>
    <property type="match status" value="1"/>
</dbReference>
<comment type="caution">
    <text evidence="9">The sequence shown here is derived from an EMBL/GenBank/DDBJ whole genome shotgun (WGS) entry which is preliminary data.</text>
</comment>
<keyword evidence="4 7" id="KW-0862">Zinc</keyword>
<comment type="function">
    <text evidence="8">Reversible hydration of carbon dioxide.</text>
</comment>
<dbReference type="GO" id="GO:0008270">
    <property type="term" value="F:zinc ion binding"/>
    <property type="evidence" value="ECO:0007669"/>
    <property type="project" value="UniProtKB-UniRule"/>
</dbReference>
<keyword evidence="10" id="KW-1185">Reference proteome</keyword>
<evidence type="ECO:0000256" key="7">
    <source>
        <dbReference type="PIRSR" id="PIRSR601765-1"/>
    </source>
</evidence>
<protein>
    <recommendedName>
        <fullName evidence="2 8">Carbonic anhydrase</fullName>
        <ecNumber evidence="2 8">4.2.1.1</ecNumber>
    </recommendedName>
    <alternativeName>
        <fullName evidence="8">Carbonate dehydratase</fullName>
    </alternativeName>
</protein>
<evidence type="ECO:0000256" key="1">
    <source>
        <dbReference type="ARBA" id="ARBA00006217"/>
    </source>
</evidence>
<evidence type="ECO:0000256" key="3">
    <source>
        <dbReference type="ARBA" id="ARBA00022723"/>
    </source>
</evidence>
<feature type="binding site" evidence="7">
    <location>
        <position position="111"/>
    </location>
    <ligand>
        <name>Zn(2+)</name>
        <dbReference type="ChEBI" id="CHEBI:29105"/>
    </ligand>
</feature>
<dbReference type="EC" id="4.2.1.1" evidence="2 8"/>
<dbReference type="InterPro" id="IPR001765">
    <property type="entry name" value="Carbonic_anhydrase"/>
</dbReference>
<accession>A0A9Q1BQK7</accession>
<evidence type="ECO:0000256" key="2">
    <source>
        <dbReference type="ARBA" id="ARBA00012925"/>
    </source>
</evidence>
<dbReference type="PANTHER" id="PTHR11002">
    <property type="entry name" value="CARBONIC ANHYDRASE"/>
    <property type="match status" value="1"/>
</dbReference>
<evidence type="ECO:0000256" key="5">
    <source>
        <dbReference type="ARBA" id="ARBA00023239"/>
    </source>
</evidence>
<evidence type="ECO:0000256" key="4">
    <source>
        <dbReference type="ARBA" id="ARBA00022833"/>
    </source>
</evidence>
<dbReference type="PANTHER" id="PTHR11002:SF76">
    <property type="entry name" value="CARBONIC ANHYDRASE"/>
    <property type="match status" value="1"/>
</dbReference>
<feature type="binding site" evidence="7">
    <location>
        <position position="108"/>
    </location>
    <ligand>
        <name>Zn(2+)</name>
        <dbReference type="ChEBI" id="CHEBI:29105"/>
    </ligand>
</feature>
<keyword evidence="3 7" id="KW-0479">Metal-binding</keyword>
<feature type="binding site" evidence="7">
    <location>
        <position position="47"/>
    </location>
    <ligand>
        <name>Zn(2+)</name>
        <dbReference type="ChEBI" id="CHEBI:29105"/>
    </ligand>
</feature>
<dbReference type="Pfam" id="PF00484">
    <property type="entry name" value="Pro_CA"/>
    <property type="match status" value="1"/>
</dbReference>
<dbReference type="EMBL" id="JAIZAY010000013">
    <property type="protein sequence ID" value="KAJ8030800.1"/>
    <property type="molecule type" value="Genomic_DNA"/>
</dbReference>
<dbReference type="AlphaFoldDB" id="A0A9Q1BQK7"/>
<reference evidence="9" key="1">
    <citation type="submission" date="2021-10" db="EMBL/GenBank/DDBJ databases">
        <title>Tropical sea cucumber genome reveals ecological adaptation and Cuvierian tubules defense mechanism.</title>
        <authorList>
            <person name="Chen T."/>
        </authorList>
    </citation>
    <scope>NUCLEOTIDE SEQUENCE</scope>
    <source>
        <strain evidence="9">Nanhai2018</strain>
        <tissue evidence="9">Muscle</tissue>
    </source>
</reference>
<comment type="catalytic activity">
    <reaction evidence="6 8">
        <text>hydrogencarbonate + H(+) = CO2 + H2O</text>
        <dbReference type="Rhea" id="RHEA:10748"/>
        <dbReference type="ChEBI" id="CHEBI:15377"/>
        <dbReference type="ChEBI" id="CHEBI:15378"/>
        <dbReference type="ChEBI" id="CHEBI:16526"/>
        <dbReference type="ChEBI" id="CHEBI:17544"/>
        <dbReference type="EC" id="4.2.1.1"/>
    </reaction>
</comment>